<organism evidence="2 3">
    <name type="scientific">Virgibacillus necropolis</name>
    <dbReference type="NCBI Taxonomy" id="163877"/>
    <lineage>
        <taxon>Bacteria</taxon>
        <taxon>Bacillati</taxon>
        <taxon>Bacillota</taxon>
        <taxon>Bacilli</taxon>
        <taxon>Bacillales</taxon>
        <taxon>Bacillaceae</taxon>
        <taxon>Virgibacillus</taxon>
    </lineage>
</organism>
<evidence type="ECO:0000313" key="2">
    <source>
        <dbReference type="EMBL" id="ASN07358.1"/>
    </source>
</evidence>
<dbReference type="EMBL" id="CP022437">
    <property type="protein sequence ID" value="ASN07358.1"/>
    <property type="molecule type" value="Genomic_DNA"/>
</dbReference>
<proteinExistence type="predicted"/>
<dbReference type="SUPFAM" id="SSF47413">
    <property type="entry name" value="lambda repressor-like DNA-binding domains"/>
    <property type="match status" value="1"/>
</dbReference>
<gene>
    <name evidence="2" type="ORF">CFK40_09880</name>
</gene>
<accession>A0A221MI75</accession>
<dbReference type="Gene3D" id="1.10.260.40">
    <property type="entry name" value="lambda repressor-like DNA-binding domains"/>
    <property type="match status" value="1"/>
</dbReference>
<sequence>MIKCNLKAILDERKREGNEISIRKLADKAGLNFETVRRLYNDETKQYHRESVAAVCVALDVELSELLTLDKGEL</sequence>
<dbReference type="InterPro" id="IPR010982">
    <property type="entry name" value="Lambda_DNA-bd_dom_sf"/>
</dbReference>
<evidence type="ECO:0000259" key="1">
    <source>
        <dbReference type="Pfam" id="PF13443"/>
    </source>
</evidence>
<reference evidence="2 3" key="1">
    <citation type="journal article" date="2003" name="Int. J. Syst. Evol. Microbiol.">
        <title>Virgibacillus carmonensis sp. nov., Virgibacillus necropolis sp. nov. and Virgibacillus picturae sp. nov., three novel species isolated from deteriorated mural paintings, transfer of the species of the genus salibacillus to Virgibacillus, as Virgibacillus marismortui comb. nov. and Virgibacillus salexigens comb. nov., and emended description of the genus Virgibacillus.</title>
        <authorList>
            <person name="Heyrman J."/>
            <person name="Logan N.A."/>
            <person name="Busse H.J."/>
            <person name="Balcaen A."/>
            <person name="Lebbe L."/>
            <person name="Rodriguez-Diaz M."/>
            <person name="Swings J."/>
            <person name="De Vos P."/>
        </authorList>
    </citation>
    <scope>NUCLEOTIDE SEQUENCE [LARGE SCALE GENOMIC DNA]</scope>
    <source>
        <strain evidence="2 3">LMG 19488</strain>
    </source>
</reference>
<dbReference type="InterPro" id="IPR001387">
    <property type="entry name" value="Cro/C1-type_HTH"/>
</dbReference>
<dbReference type="AlphaFoldDB" id="A0A221MI75"/>
<evidence type="ECO:0000313" key="3">
    <source>
        <dbReference type="Proteomes" id="UP000204391"/>
    </source>
</evidence>
<keyword evidence="3" id="KW-1185">Reference proteome</keyword>
<dbReference type="Pfam" id="PF13443">
    <property type="entry name" value="HTH_26"/>
    <property type="match status" value="1"/>
</dbReference>
<feature type="domain" description="HTH cro/C1-type" evidence="1">
    <location>
        <begin position="18"/>
        <end position="70"/>
    </location>
</feature>
<dbReference type="GO" id="GO:0003677">
    <property type="term" value="F:DNA binding"/>
    <property type="evidence" value="ECO:0007669"/>
    <property type="project" value="InterPro"/>
</dbReference>
<dbReference type="OrthoDB" id="2456072at2"/>
<protein>
    <submittedName>
        <fullName evidence="2">XRE family transcriptional regulator</fullName>
    </submittedName>
</protein>
<dbReference type="KEGG" id="vne:CFK40_09880"/>
<name>A0A221MI75_9BACI</name>
<dbReference type="Proteomes" id="UP000204391">
    <property type="component" value="Chromosome"/>
</dbReference>